<sequence length="52" mass="6183">MMVAKQRFCVKNSLDGDFFVFYSSSHNFQSLTVNLRFVRVPTSIFYEKIDLR</sequence>
<reference evidence="1 2" key="1">
    <citation type="submission" date="2012-10" db="EMBL/GenBank/DDBJ databases">
        <authorList>
            <person name="Harkins D.M."/>
            <person name="Durkin A.S."/>
            <person name="Brinkac L.M."/>
            <person name="Haft D.H."/>
            <person name="Selengut J.D."/>
            <person name="Sanka R."/>
            <person name="DePew J."/>
            <person name="Purushe J."/>
            <person name="Chanthongthip A."/>
            <person name="Lattana O."/>
            <person name="Phetsouvanh R."/>
            <person name="Newton P.N."/>
            <person name="Vinetz J.M."/>
            <person name="Sutton G.G."/>
            <person name="Nierman W.C."/>
            <person name="Fouts D.E."/>
        </authorList>
    </citation>
    <scope>NUCLEOTIDE SEQUENCE [LARGE SCALE GENOMIC DNA]</scope>
    <source>
        <strain evidence="1 2">UI 12758</strain>
    </source>
</reference>
<accession>A0A0E2D0R6</accession>
<evidence type="ECO:0000313" key="2">
    <source>
        <dbReference type="Proteomes" id="UP000001340"/>
    </source>
</evidence>
<dbReference type="EMBL" id="AHNR02000068">
    <property type="protein sequence ID" value="EKR53173.1"/>
    <property type="molecule type" value="Genomic_DNA"/>
</dbReference>
<protein>
    <submittedName>
        <fullName evidence="1">Uncharacterized protein</fullName>
    </submittedName>
</protein>
<proteinExistence type="predicted"/>
<dbReference type="AlphaFoldDB" id="A0A0E2D0R6"/>
<gene>
    <name evidence="1" type="ORF">LEP1GSC105_1777</name>
</gene>
<comment type="caution">
    <text evidence="1">The sequence shown here is derived from an EMBL/GenBank/DDBJ whole genome shotgun (WGS) entry which is preliminary data.</text>
</comment>
<evidence type="ECO:0000313" key="1">
    <source>
        <dbReference type="EMBL" id="EKR53173.1"/>
    </source>
</evidence>
<organism evidence="1 2">
    <name type="scientific">Leptospira interrogans str. UI 12758</name>
    <dbReference type="NCBI Taxonomy" id="1049938"/>
    <lineage>
        <taxon>Bacteria</taxon>
        <taxon>Pseudomonadati</taxon>
        <taxon>Spirochaetota</taxon>
        <taxon>Spirochaetia</taxon>
        <taxon>Leptospirales</taxon>
        <taxon>Leptospiraceae</taxon>
        <taxon>Leptospira</taxon>
    </lineage>
</organism>
<name>A0A0E2D0R6_LEPIR</name>
<dbReference type="Proteomes" id="UP000001340">
    <property type="component" value="Unassembled WGS sequence"/>
</dbReference>